<dbReference type="SUPFAM" id="SSF81321">
    <property type="entry name" value="Family A G protein-coupled receptor-like"/>
    <property type="match status" value="1"/>
</dbReference>
<feature type="region of interest" description="Disordered" evidence="5">
    <location>
        <begin position="409"/>
        <end position="438"/>
    </location>
</feature>
<dbReference type="GO" id="GO:0005886">
    <property type="term" value="C:plasma membrane"/>
    <property type="evidence" value="ECO:0007669"/>
    <property type="project" value="TreeGrafter"/>
</dbReference>
<keyword evidence="2 6" id="KW-0812">Transmembrane</keyword>
<keyword evidence="3 6" id="KW-1133">Transmembrane helix</keyword>
<keyword evidence="9" id="KW-1185">Reference proteome</keyword>
<name>A0A0F4GBH9_9PEZI</name>
<keyword evidence="4 6" id="KW-0472">Membrane</keyword>
<dbReference type="GO" id="GO:0007189">
    <property type="term" value="P:adenylate cyclase-activating G protein-coupled receptor signaling pathway"/>
    <property type="evidence" value="ECO:0007669"/>
    <property type="project" value="TreeGrafter"/>
</dbReference>
<feature type="transmembrane region" description="Helical" evidence="6">
    <location>
        <begin position="119"/>
        <end position="141"/>
    </location>
</feature>
<dbReference type="OrthoDB" id="100006at2759"/>
<evidence type="ECO:0000256" key="3">
    <source>
        <dbReference type="ARBA" id="ARBA00022989"/>
    </source>
</evidence>
<evidence type="ECO:0000256" key="1">
    <source>
        <dbReference type="ARBA" id="ARBA00004141"/>
    </source>
</evidence>
<feature type="transmembrane region" description="Helical" evidence="6">
    <location>
        <begin position="203"/>
        <end position="224"/>
    </location>
</feature>
<evidence type="ECO:0000313" key="8">
    <source>
        <dbReference type="EMBL" id="KJX94367.1"/>
    </source>
</evidence>
<dbReference type="CDD" id="cd00637">
    <property type="entry name" value="7tm_classA_rhodopsin-like"/>
    <property type="match status" value="1"/>
</dbReference>
<dbReference type="Proteomes" id="UP000033647">
    <property type="component" value="Unassembled WGS sequence"/>
</dbReference>
<feature type="domain" description="G protein-coupled receptor GPR1/2/3 C-terminal" evidence="7">
    <location>
        <begin position="252"/>
        <end position="315"/>
    </location>
</feature>
<dbReference type="STRING" id="1047168.A0A0F4GBH9"/>
<sequence>MPDPYSPLIHLDGHDYFPPPYSLPELSSSLRIGLIPIATFATLSVASTSALIIFITLRIVTWRRYCNKVIAIGYNQYIVLVLNLLIADLQQGASFLISWHWYRKGHILAPSPACFAQGWLLQSGDVSSGFFVLAIALHTYYTAALGMRISSKVFAGLISGVWVLTLFLTVIGIGLHRETYFVRAGAWCWVSSAYEHERLWCHYVWVFAIEFGTILIYVTTFYALRKKTQSVTVNGELPPNSSNARTVKALNRITMNMVLYPFAYVLLTLPLSAGRMWSMSRNGQNPSDLFLVIAGSLMTSCGWVDSLLYTLTREKLLSDTMPKMPPLSAKASTDWNQNHSGSHGITHTRTITMQSVTAESCDDLCMDDFTKAHYEQKPSWDNSVDPILLERPMRGDFHLRVITEITGGPERISDEFDGPRMRSSSPPPVYRRPGSNVF</sequence>
<comment type="subcellular location">
    <subcellularLocation>
        <location evidence="1">Membrane</location>
        <topology evidence="1">Multi-pass membrane protein</topology>
    </subcellularLocation>
</comment>
<accession>A0A0F4GBH9</accession>
<protein>
    <submittedName>
        <fullName evidence="8">Integral membrane protein</fullName>
    </submittedName>
</protein>
<evidence type="ECO:0000259" key="7">
    <source>
        <dbReference type="Pfam" id="PF11970"/>
    </source>
</evidence>
<feature type="compositionally biased region" description="Basic and acidic residues" evidence="5">
    <location>
        <begin position="411"/>
        <end position="420"/>
    </location>
</feature>
<dbReference type="Gene3D" id="1.20.1070.10">
    <property type="entry name" value="Rhodopsin 7-helix transmembrane proteins"/>
    <property type="match status" value="1"/>
</dbReference>
<feature type="transmembrane region" description="Helical" evidence="6">
    <location>
        <begin position="258"/>
        <end position="277"/>
    </location>
</feature>
<dbReference type="Pfam" id="PF11970">
    <property type="entry name" value="GPR_Gpa2_C"/>
    <property type="match status" value="1"/>
</dbReference>
<dbReference type="PANTHER" id="PTHR23112">
    <property type="entry name" value="G PROTEIN-COUPLED RECEPTOR 157-RELATED"/>
    <property type="match status" value="1"/>
</dbReference>
<feature type="transmembrane region" description="Helical" evidence="6">
    <location>
        <begin position="77"/>
        <end position="99"/>
    </location>
</feature>
<dbReference type="EMBL" id="LAFY01004159">
    <property type="protein sequence ID" value="KJX94367.1"/>
    <property type="molecule type" value="Genomic_DNA"/>
</dbReference>
<evidence type="ECO:0000256" key="5">
    <source>
        <dbReference type="SAM" id="MobiDB-lite"/>
    </source>
</evidence>
<evidence type="ECO:0000256" key="6">
    <source>
        <dbReference type="SAM" id="Phobius"/>
    </source>
</evidence>
<feature type="transmembrane region" description="Helical" evidence="6">
    <location>
        <begin position="289"/>
        <end position="311"/>
    </location>
</feature>
<gene>
    <name evidence="8" type="ORF">TI39_contig4200g00003</name>
</gene>
<dbReference type="AlphaFoldDB" id="A0A0F4GBH9"/>
<dbReference type="GO" id="GO:0004930">
    <property type="term" value="F:G protein-coupled receptor activity"/>
    <property type="evidence" value="ECO:0007669"/>
    <property type="project" value="TreeGrafter"/>
</dbReference>
<feature type="transmembrane region" description="Helical" evidence="6">
    <location>
        <begin position="32"/>
        <end position="57"/>
    </location>
</feature>
<evidence type="ECO:0000256" key="4">
    <source>
        <dbReference type="ARBA" id="ARBA00023136"/>
    </source>
</evidence>
<evidence type="ECO:0000256" key="2">
    <source>
        <dbReference type="ARBA" id="ARBA00022692"/>
    </source>
</evidence>
<evidence type="ECO:0000313" key="9">
    <source>
        <dbReference type="Proteomes" id="UP000033647"/>
    </source>
</evidence>
<dbReference type="PANTHER" id="PTHR23112:SF37">
    <property type="entry name" value="G PROTEIN-COUPLED RECEPTOR GPR1"/>
    <property type="match status" value="1"/>
</dbReference>
<comment type="caution">
    <text evidence="8">The sequence shown here is derived from an EMBL/GenBank/DDBJ whole genome shotgun (WGS) entry which is preliminary data.</text>
</comment>
<proteinExistence type="predicted"/>
<organism evidence="8 9">
    <name type="scientific">Zymoseptoria brevis</name>
    <dbReference type="NCBI Taxonomy" id="1047168"/>
    <lineage>
        <taxon>Eukaryota</taxon>
        <taxon>Fungi</taxon>
        <taxon>Dikarya</taxon>
        <taxon>Ascomycota</taxon>
        <taxon>Pezizomycotina</taxon>
        <taxon>Dothideomycetes</taxon>
        <taxon>Dothideomycetidae</taxon>
        <taxon>Mycosphaerellales</taxon>
        <taxon>Mycosphaerellaceae</taxon>
        <taxon>Zymoseptoria</taxon>
    </lineage>
</organism>
<dbReference type="InterPro" id="IPR022596">
    <property type="entry name" value="GPR1/2/3_C"/>
</dbReference>
<reference evidence="8 9" key="1">
    <citation type="submission" date="2015-03" db="EMBL/GenBank/DDBJ databases">
        <title>RNA-seq based gene annotation and comparative genomics of four Zymoseptoria species reveal species-specific pathogenicity related genes and transposable element activity.</title>
        <authorList>
            <person name="Grandaubert J."/>
            <person name="Bhattacharyya A."/>
            <person name="Stukenbrock E.H."/>
        </authorList>
    </citation>
    <scope>NUCLEOTIDE SEQUENCE [LARGE SCALE GENOMIC DNA]</scope>
    <source>
        <strain evidence="8 9">Zb18110</strain>
    </source>
</reference>
<feature type="transmembrane region" description="Helical" evidence="6">
    <location>
        <begin position="153"/>
        <end position="175"/>
    </location>
</feature>